<dbReference type="GO" id="GO:0016787">
    <property type="term" value="F:hydrolase activity"/>
    <property type="evidence" value="ECO:0007669"/>
    <property type="project" value="UniProtKB-KW"/>
</dbReference>
<gene>
    <name evidence="4" type="primary">yfcd</name>
    <name evidence="4" type="ordered locus">ABO_2535</name>
</gene>
<dbReference type="EC" id="3.6.-.-" evidence="4"/>
<dbReference type="CDD" id="cd04697">
    <property type="entry name" value="NUDIX_Hydrolase"/>
    <property type="match status" value="1"/>
</dbReference>
<sequence length="196" mass="21630">MMGAVQCCCVQRSSSGNPRAITLVFPSLSARKQPMSHHEPVLLVSRHNHPRGSCQRGRMQRQRLIHRASYVVVTDLAGRVCVQKRAADKHFYPGGWDLAAGGVMRPDESVAQGLSRELHEELGLQRQFSCWQWFWFANPHHRVWGALSSTVACPEAVSLSDEVVAVQWLPACEALALPGATPDTRHALSLLLSSSS</sequence>
<comment type="cofactor">
    <cofactor evidence="1">
        <name>Mg(2+)</name>
        <dbReference type="ChEBI" id="CHEBI:18420"/>
    </cofactor>
</comment>
<dbReference type="Proteomes" id="UP000008871">
    <property type="component" value="Chromosome"/>
</dbReference>
<dbReference type="PROSITE" id="PS00893">
    <property type="entry name" value="NUDIX_BOX"/>
    <property type="match status" value="1"/>
</dbReference>
<dbReference type="PANTHER" id="PTHR10885:SF0">
    <property type="entry name" value="ISOPENTENYL-DIPHOSPHATE DELTA-ISOMERASE"/>
    <property type="match status" value="1"/>
</dbReference>
<dbReference type="InterPro" id="IPR015797">
    <property type="entry name" value="NUDIX_hydrolase-like_dom_sf"/>
</dbReference>
<dbReference type="PROSITE" id="PS51462">
    <property type="entry name" value="NUDIX"/>
    <property type="match status" value="1"/>
</dbReference>
<evidence type="ECO:0000313" key="4">
    <source>
        <dbReference type="EMBL" id="CAL17983.1"/>
    </source>
</evidence>
<dbReference type="SUPFAM" id="SSF55811">
    <property type="entry name" value="Nudix"/>
    <property type="match status" value="1"/>
</dbReference>
<dbReference type="Pfam" id="PF00293">
    <property type="entry name" value="NUDIX"/>
    <property type="match status" value="1"/>
</dbReference>
<evidence type="ECO:0000256" key="2">
    <source>
        <dbReference type="ARBA" id="ARBA00022801"/>
    </source>
</evidence>
<accession>Q0VLG5</accession>
<keyword evidence="5" id="KW-1185">Reference proteome</keyword>
<evidence type="ECO:0000256" key="1">
    <source>
        <dbReference type="ARBA" id="ARBA00001946"/>
    </source>
</evidence>
<dbReference type="HOGENOM" id="CLU_060552_3_0_6"/>
<dbReference type="PANTHER" id="PTHR10885">
    <property type="entry name" value="ISOPENTENYL-DIPHOSPHATE DELTA-ISOMERASE"/>
    <property type="match status" value="1"/>
</dbReference>
<reference evidence="4 5" key="1">
    <citation type="journal article" date="2006" name="Nat. Biotechnol.">
        <title>Genome sequence of the ubiquitous hydrocarbon-degrading marine bacterium Alcanivorax borkumensis.</title>
        <authorList>
            <person name="Schneiker S."/>
            <person name="Martins dos Santos V.A.P."/>
            <person name="Bartels D."/>
            <person name="Bekel T."/>
            <person name="Brecht M."/>
            <person name="Buhrmester J."/>
            <person name="Chernikova T.N."/>
            <person name="Denaro R."/>
            <person name="Ferrer M."/>
            <person name="Gertler C."/>
            <person name="Goesmann A."/>
            <person name="Golyshina O.V."/>
            <person name="Kaminski F."/>
            <person name="Khachane A.N."/>
            <person name="Lang S."/>
            <person name="Linke B."/>
            <person name="McHardy A.C."/>
            <person name="Meyer F."/>
            <person name="Nechitaylo T."/>
            <person name="Puehler A."/>
            <person name="Regenhardt D."/>
            <person name="Rupp O."/>
            <person name="Sabirova J.S."/>
            <person name="Selbitschka W."/>
            <person name="Yakimov M.M."/>
            <person name="Timmis K.N."/>
            <person name="Vorhoelter F.-J."/>
            <person name="Weidner S."/>
            <person name="Kaiser O."/>
            <person name="Golyshin P.N."/>
        </authorList>
    </citation>
    <scope>NUCLEOTIDE SEQUENCE [LARGE SCALE GENOMIC DNA]</scope>
    <source>
        <strain evidence="5">ATCC 700651 / DSM 11573 / NCIMB 13689 / SK2</strain>
    </source>
</reference>
<feature type="domain" description="Nudix hydrolase" evidence="3">
    <location>
        <begin position="64"/>
        <end position="192"/>
    </location>
</feature>
<dbReference type="AlphaFoldDB" id="Q0VLG5"/>
<protein>
    <submittedName>
        <fullName evidence="4">Putative Nudix hydrolase</fullName>
        <ecNumber evidence="4">3.6.-.-</ecNumber>
    </submittedName>
</protein>
<keyword evidence="2 4" id="KW-0378">Hydrolase</keyword>
<dbReference type="KEGG" id="abo:ABO_2535"/>
<dbReference type="STRING" id="393595.ABO_2535"/>
<evidence type="ECO:0000313" key="5">
    <source>
        <dbReference type="Proteomes" id="UP000008871"/>
    </source>
</evidence>
<dbReference type="EMBL" id="AM286690">
    <property type="protein sequence ID" value="CAL17983.1"/>
    <property type="molecule type" value="Genomic_DNA"/>
</dbReference>
<dbReference type="InterPro" id="IPR000086">
    <property type="entry name" value="NUDIX_hydrolase_dom"/>
</dbReference>
<dbReference type="eggNOG" id="COG0494">
    <property type="taxonomic scope" value="Bacteria"/>
</dbReference>
<proteinExistence type="predicted"/>
<organism evidence="4 5">
    <name type="scientific">Alcanivorax borkumensis (strain ATCC 700651 / DSM 11573 / NCIMB 13689 / SK2)</name>
    <dbReference type="NCBI Taxonomy" id="393595"/>
    <lineage>
        <taxon>Bacteria</taxon>
        <taxon>Pseudomonadati</taxon>
        <taxon>Pseudomonadota</taxon>
        <taxon>Gammaproteobacteria</taxon>
        <taxon>Oceanospirillales</taxon>
        <taxon>Alcanivoracaceae</taxon>
        <taxon>Alcanivorax</taxon>
    </lineage>
</organism>
<evidence type="ECO:0000259" key="3">
    <source>
        <dbReference type="PROSITE" id="PS51462"/>
    </source>
</evidence>
<dbReference type="InterPro" id="IPR020084">
    <property type="entry name" value="NUDIX_hydrolase_CS"/>
</dbReference>
<dbReference type="Gene3D" id="3.90.79.10">
    <property type="entry name" value="Nucleoside Triphosphate Pyrophosphohydrolase"/>
    <property type="match status" value="1"/>
</dbReference>
<name>Q0VLG5_ALCBS</name>